<proteinExistence type="predicted"/>
<feature type="region of interest" description="Disordered" evidence="1">
    <location>
        <begin position="1"/>
        <end position="39"/>
    </location>
</feature>
<gene>
    <name evidence="2" type="ORF">AVDCRST_MAG07-2100</name>
</gene>
<dbReference type="EMBL" id="CADCUB010000085">
    <property type="protein sequence ID" value="CAA9328427.1"/>
    <property type="molecule type" value="Genomic_DNA"/>
</dbReference>
<evidence type="ECO:0000313" key="2">
    <source>
        <dbReference type="EMBL" id="CAA9328427.1"/>
    </source>
</evidence>
<organism evidence="2">
    <name type="scientific">uncultured Frankineae bacterium</name>
    <dbReference type="NCBI Taxonomy" id="437475"/>
    <lineage>
        <taxon>Bacteria</taxon>
        <taxon>Bacillati</taxon>
        <taxon>Actinomycetota</taxon>
        <taxon>Actinomycetes</taxon>
        <taxon>Frankiales</taxon>
        <taxon>environmental samples</taxon>
    </lineage>
</organism>
<protein>
    <submittedName>
        <fullName evidence="2">Uncharacterized protein</fullName>
    </submittedName>
</protein>
<evidence type="ECO:0000256" key="1">
    <source>
        <dbReference type="SAM" id="MobiDB-lite"/>
    </source>
</evidence>
<feature type="compositionally biased region" description="Polar residues" evidence="1">
    <location>
        <begin position="1"/>
        <end position="12"/>
    </location>
</feature>
<accession>A0A6J4LAX6</accession>
<reference evidence="2" key="1">
    <citation type="submission" date="2020-02" db="EMBL/GenBank/DDBJ databases">
        <authorList>
            <person name="Meier V. D."/>
        </authorList>
    </citation>
    <scope>NUCLEOTIDE SEQUENCE</scope>
    <source>
        <strain evidence="2">AVDCRST_MAG07</strain>
    </source>
</reference>
<sequence length="39" mass="4052">MTLRASRQSGPTSVPAGRWVPRPGCVRAPDYPGGTAARA</sequence>
<dbReference type="AlphaFoldDB" id="A0A6J4LAX6"/>
<name>A0A6J4LAX6_9ACTN</name>